<feature type="compositionally biased region" description="Acidic residues" evidence="1">
    <location>
        <begin position="94"/>
        <end position="115"/>
    </location>
</feature>
<protein>
    <submittedName>
        <fullName evidence="2">Uncharacterized protein</fullName>
    </submittedName>
</protein>
<dbReference type="EMBL" id="QEAN01000368">
    <property type="protein sequence ID" value="TPX39080.1"/>
    <property type="molecule type" value="Genomic_DNA"/>
</dbReference>
<dbReference type="VEuPathDB" id="FungiDB:SeMB42_g06477"/>
<name>A0A507CC26_9FUNG</name>
<dbReference type="AlphaFoldDB" id="A0A507CC26"/>
<sequence length="115" mass="12966">MSDVQLPARQSTSCNPSNQAMRVMASKLLKASLHIWESELPAHNTQYLDSRHGRKVAPLKKLLVPLHLHKAMQADARQFDLLTNSGLKKRDDSSSDDDDQADDTEFDESFDESNE</sequence>
<evidence type="ECO:0000256" key="1">
    <source>
        <dbReference type="SAM" id="MobiDB-lite"/>
    </source>
</evidence>
<accession>A0A507CC26</accession>
<feature type="region of interest" description="Disordered" evidence="1">
    <location>
        <begin position="84"/>
        <end position="115"/>
    </location>
</feature>
<evidence type="ECO:0000313" key="3">
    <source>
        <dbReference type="Proteomes" id="UP000317494"/>
    </source>
</evidence>
<evidence type="ECO:0000313" key="2">
    <source>
        <dbReference type="EMBL" id="TPX39080.1"/>
    </source>
</evidence>
<gene>
    <name evidence="2" type="ORF">SeMB42_g06477</name>
</gene>
<keyword evidence="3" id="KW-1185">Reference proteome</keyword>
<dbReference type="Proteomes" id="UP000317494">
    <property type="component" value="Unassembled WGS sequence"/>
</dbReference>
<comment type="caution">
    <text evidence="2">The sequence shown here is derived from an EMBL/GenBank/DDBJ whole genome shotgun (WGS) entry which is preliminary data.</text>
</comment>
<proteinExistence type="predicted"/>
<reference evidence="2 3" key="1">
    <citation type="journal article" date="2019" name="Sci. Rep.">
        <title>Comparative genomics of chytrid fungi reveal insights into the obligate biotrophic and pathogenic lifestyle of Synchytrium endobioticum.</title>
        <authorList>
            <person name="van de Vossenberg B.T.L.H."/>
            <person name="Warris S."/>
            <person name="Nguyen H.D.T."/>
            <person name="van Gent-Pelzer M.P.E."/>
            <person name="Joly D.L."/>
            <person name="van de Geest H.C."/>
            <person name="Bonants P.J.M."/>
            <person name="Smith D.S."/>
            <person name="Levesque C.A."/>
            <person name="van der Lee T.A.J."/>
        </authorList>
    </citation>
    <scope>NUCLEOTIDE SEQUENCE [LARGE SCALE GENOMIC DNA]</scope>
    <source>
        <strain evidence="2 3">MB42</strain>
    </source>
</reference>
<organism evidence="2 3">
    <name type="scientific">Synchytrium endobioticum</name>
    <dbReference type="NCBI Taxonomy" id="286115"/>
    <lineage>
        <taxon>Eukaryota</taxon>
        <taxon>Fungi</taxon>
        <taxon>Fungi incertae sedis</taxon>
        <taxon>Chytridiomycota</taxon>
        <taxon>Chytridiomycota incertae sedis</taxon>
        <taxon>Chytridiomycetes</taxon>
        <taxon>Synchytriales</taxon>
        <taxon>Synchytriaceae</taxon>
        <taxon>Synchytrium</taxon>
    </lineage>
</organism>